<reference evidence="12" key="1">
    <citation type="journal article" date="2020" name="Stud. Mycol.">
        <title>101 Dothideomycetes genomes: a test case for predicting lifestyles and emergence of pathogens.</title>
        <authorList>
            <person name="Haridas S."/>
            <person name="Albert R."/>
            <person name="Binder M."/>
            <person name="Bloem J."/>
            <person name="Labutti K."/>
            <person name="Salamov A."/>
            <person name="Andreopoulos B."/>
            <person name="Baker S."/>
            <person name="Barry K."/>
            <person name="Bills G."/>
            <person name="Bluhm B."/>
            <person name="Cannon C."/>
            <person name="Castanera R."/>
            <person name="Culley D."/>
            <person name="Daum C."/>
            <person name="Ezra D."/>
            <person name="Gonzalez J."/>
            <person name="Henrissat B."/>
            <person name="Kuo A."/>
            <person name="Liang C."/>
            <person name="Lipzen A."/>
            <person name="Lutzoni F."/>
            <person name="Magnuson J."/>
            <person name="Mondo S."/>
            <person name="Nolan M."/>
            <person name="Ohm R."/>
            <person name="Pangilinan J."/>
            <person name="Park H.-J."/>
            <person name="Ramirez L."/>
            <person name="Alfaro M."/>
            <person name="Sun H."/>
            <person name="Tritt A."/>
            <person name="Yoshinaga Y."/>
            <person name="Zwiers L.-H."/>
            <person name="Turgeon B."/>
            <person name="Goodwin S."/>
            <person name="Spatafora J."/>
            <person name="Crous P."/>
            <person name="Grigoriev I."/>
        </authorList>
    </citation>
    <scope>NUCLEOTIDE SEQUENCE</scope>
    <source>
        <strain evidence="12">CBS 627.86</strain>
    </source>
</reference>
<dbReference type="SUPFAM" id="SSF56112">
    <property type="entry name" value="Protein kinase-like (PK-like)"/>
    <property type="match status" value="1"/>
</dbReference>
<dbReference type="Gene3D" id="1.10.510.10">
    <property type="entry name" value="Transferase(Phosphotransferase) domain 1"/>
    <property type="match status" value="1"/>
</dbReference>
<protein>
    <recommendedName>
        <fullName evidence="6">mitogen-activated protein kinase kinase</fullName>
        <ecNumber evidence="6">2.7.12.2</ecNumber>
    </recommendedName>
</protein>
<dbReference type="PROSITE" id="PS50011">
    <property type="entry name" value="PROTEIN_KINASE_DOM"/>
    <property type="match status" value="1"/>
</dbReference>
<dbReference type="SMART" id="SM00220">
    <property type="entry name" value="S_TKc"/>
    <property type="match status" value="1"/>
</dbReference>
<dbReference type="AlphaFoldDB" id="A0A6A5ZG07"/>
<comment type="catalytic activity">
    <reaction evidence="9">
        <text>L-tyrosyl-[protein] + ATP = O-phospho-L-tyrosyl-[protein] + ADP + H(+)</text>
        <dbReference type="Rhea" id="RHEA:10596"/>
        <dbReference type="Rhea" id="RHEA-COMP:10136"/>
        <dbReference type="Rhea" id="RHEA-COMP:20101"/>
        <dbReference type="ChEBI" id="CHEBI:15378"/>
        <dbReference type="ChEBI" id="CHEBI:30616"/>
        <dbReference type="ChEBI" id="CHEBI:46858"/>
        <dbReference type="ChEBI" id="CHEBI:61978"/>
        <dbReference type="ChEBI" id="CHEBI:456216"/>
        <dbReference type="EC" id="2.7.12.2"/>
    </reaction>
</comment>
<dbReference type="GO" id="GO:0005524">
    <property type="term" value="F:ATP binding"/>
    <property type="evidence" value="ECO:0007669"/>
    <property type="project" value="UniProtKB-KW"/>
</dbReference>
<evidence type="ECO:0000256" key="1">
    <source>
        <dbReference type="ARBA" id="ARBA00022679"/>
    </source>
</evidence>
<dbReference type="PANTHER" id="PTHR48013">
    <property type="entry name" value="DUAL SPECIFICITY MITOGEN-ACTIVATED PROTEIN KINASE KINASE 5-RELATED"/>
    <property type="match status" value="1"/>
</dbReference>
<feature type="region of interest" description="Disordered" evidence="10">
    <location>
        <begin position="510"/>
        <end position="532"/>
    </location>
</feature>
<gene>
    <name evidence="12" type="ORF">BDV96DRAFT_407736</name>
</gene>
<evidence type="ECO:0000256" key="2">
    <source>
        <dbReference type="ARBA" id="ARBA00022741"/>
    </source>
</evidence>
<keyword evidence="3 12" id="KW-0418">Kinase</keyword>
<feature type="region of interest" description="Disordered" evidence="10">
    <location>
        <begin position="397"/>
        <end position="456"/>
    </location>
</feature>
<dbReference type="Proteomes" id="UP000799770">
    <property type="component" value="Unassembled WGS sequence"/>
</dbReference>
<keyword evidence="13" id="KW-1185">Reference proteome</keyword>
<evidence type="ECO:0000256" key="5">
    <source>
        <dbReference type="ARBA" id="ARBA00038035"/>
    </source>
</evidence>
<dbReference type="CDD" id="cd14014">
    <property type="entry name" value="STKc_PknB_like"/>
    <property type="match status" value="1"/>
</dbReference>
<dbReference type="InterPro" id="IPR000719">
    <property type="entry name" value="Prot_kinase_dom"/>
</dbReference>
<evidence type="ECO:0000256" key="7">
    <source>
        <dbReference type="ARBA" id="ARBA00049014"/>
    </source>
</evidence>
<proteinExistence type="inferred from homology"/>
<feature type="region of interest" description="Disordered" evidence="10">
    <location>
        <begin position="204"/>
        <end position="228"/>
    </location>
</feature>
<evidence type="ECO:0000256" key="9">
    <source>
        <dbReference type="ARBA" id="ARBA00051693"/>
    </source>
</evidence>
<keyword evidence="4" id="KW-0067">ATP-binding</keyword>
<evidence type="ECO:0000256" key="4">
    <source>
        <dbReference type="ARBA" id="ARBA00022840"/>
    </source>
</evidence>
<evidence type="ECO:0000313" key="12">
    <source>
        <dbReference type="EMBL" id="KAF2118034.1"/>
    </source>
</evidence>
<evidence type="ECO:0000256" key="10">
    <source>
        <dbReference type="SAM" id="MobiDB-lite"/>
    </source>
</evidence>
<accession>A0A6A5ZG07</accession>
<feature type="compositionally biased region" description="Basic and acidic residues" evidence="10">
    <location>
        <begin position="515"/>
        <end position="524"/>
    </location>
</feature>
<comment type="catalytic activity">
    <reaction evidence="7">
        <text>L-seryl-[protein] + ATP = O-phospho-L-seryl-[protein] + ADP + H(+)</text>
        <dbReference type="Rhea" id="RHEA:17989"/>
        <dbReference type="Rhea" id="RHEA-COMP:9863"/>
        <dbReference type="Rhea" id="RHEA-COMP:11604"/>
        <dbReference type="ChEBI" id="CHEBI:15378"/>
        <dbReference type="ChEBI" id="CHEBI:29999"/>
        <dbReference type="ChEBI" id="CHEBI:30616"/>
        <dbReference type="ChEBI" id="CHEBI:83421"/>
        <dbReference type="ChEBI" id="CHEBI:456216"/>
        <dbReference type="EC" id="2.7.12.2"/>
    </reaction>
</comment>
<dbReference type="GO" id="GO:0004708">
    <property type="term" value="F:MAP kinase kinase activity"/>
    <property type="evidence" value="ECO:0007669"/>
    <property type="project" value="UniProtKB-EC"/>
</dbReference>
<dbReference type="InterPro" id="IPR011009">
    <property type="entry name" value="Kinase-like_dom_sf"/>
</dbReference>
<keyword evidence="2" id="KW-0547">Nucleotide-binding</keyword>
<evidence type="ECO:0000256" key="8">
    <source>
        <dbReference type="ARBA" id="ARBA00049299"/>
    </source>
</evidence>
<dbReference type="EC" id="2.7.12.2" evidence="6"/>
<dbReference type="OrthoDB" id="10252171at2759"/>
<comment type="similarity">
    <text evidence="5">Belongs to the protein kinase superfamily. STE Ser/Thr protein kinase family. MAP kinase kinase subfamily.</text>
</comment>
<dbReference type="InterPro" id="IPR008271">
    <property type="entry name" value="Ser/Thr_kinase_AS"/>
</dbReference>
<dbReference type="Pfam" id="PF00069">
    <property type="entry name" value="Pkinase"/>
    <property type="match status" value="1"/>
</dbReference>
<feature type="compositionally biased region" description="Polar residues" evidence="10">
    <location>
        <begin position="411"/>
        <end position="430"/>
    </location>
</feature>
<evidence type="ECO:0000256" key="6">
    <source>
        <dbReference type="ARBA" id="ARBA00038999"/>
    </source>
</evidence>
<name>A0A6A5ZG07_9PLEO</name>
<evidence type="ECO:0000256" key="3">
    <source>
        <dbReference type="ARBA" id="ARBA00022777"/>
    </source>
</evidence>
<evidence type="ECO:0000313" key="13">
    <source>
        <dbReference type="Proteomes" id="UP000799770"/>
    </source>
</evidence>
<comment type="catalytic activity">
    <reaction evidence="8">
        <text>L-threonyl-[protein] + ATP = O-phospho-L-threonyl-[protein] + ADP + H(+)</text>
        <dbReference type="Rhea" id="RHEA:46608"/>
        <dbReference type="Rhea" id="RHEA-COMP:11060"/>
        <dbReference type="Rhea" id="RHEA-COMP:11605"/>
        <dbReference type="ChEBI" id="CHEBI:15378"/>
        <dbReference type="ChEBI" id="CHEBI:30013"/>
        <dbReference type="ChEBI" id="CHEBI:30616"/>
        <dbReference type="ChEBI" id="CHEBI:61977"/>
        <dbReference type="ChEBI" id="CHEBI:456216"/>
        <dbReference type="EC" id="2.7.12.2"/>
    </reaction>
</comment>
<dbReference type="PANTHER" id="PTHR48013:SF9">
    <property type="entry name" value="DUAL SPECIFICITY MITOGEN-ACTIVATED PROTEIN KINASE KINASE 5"/>
    <property type="match status" value="1"/>
</dbReference>
<feature type="domain" description="Protein kinase" evidence="11">
    <location>
        <begin position="42"/>
        <end position="314"/>
    </location>
</feature>
<organism evidence="12 13">
    <name type="scientific">Lophiotrema nucula</name>
    <dbReference type="NCBI Taxonomy" id="690887"/>
    <lineage>
        <taxon>Eukaryota</taxon>
        <taxon>Fungi</taxon>
        <taxon>Dikarya</taxon>
        <taxon>Ascomycota</taxon>
        <taxon>Pezizomycotina</taxon>
        <taxon>Dothideomycetes</taxon>
        <taxon>Pleosporomycetidae</taxon>
        <taxon>Pleosporales</taxon>
        <taxon>Lophiotremataceae</taxon>
        <taxon>Lophiotrema</taxon>
    </lineage>
</organism>
<sequence length="532" mass="59367">MAGLGDLPELVRDSRLQTAVRDTETIHVRPSARRNVSRHERWVMKDLIGHGGGGVVWLQRRVEGSGPVELRAVKGIKTGARVDTASINRRFVRELEASAKFSQEKYAEYFVKSYGWYDTPGWLHITMEYCPHGDLGTFLGSKALPEDQVQDIAVQVLQGLTLMHGEGFAHRDLKPSNILIMAQPPEDGWWVKLCDLGLSRRNGDASGSTTVRGTPEFMAPETIGPPFEGDPTTADPMKADMWCLGETIARALTGRITFGMQSLLQYQKGYIEFPEVSLRAANISQDAIHFIHSLMMARPADRPDAARASRDAWISSKADQSLDYGKSLGSVSDFVSLSDDSLLPGTTTIRSTTQSTQASGKWTATMPLREFQTANQPTQVSEQWTATMTVPSRVGQDFINSSDHWRPGPQSPDQRTYTPGTQANEVQSSFKYDHSTDKYASAPREATSSLVDTRVEYRPRVPDKPATYRRPIDIPDYILSRPARGLAETLGADEPEPERLYHLQVHCQRSSLDSQRARAPDKKYPNIRRRAY</sequence>
<dbReference type="PROSITE" id="PS00108">
    <property type="entry name" value="PROTEIN_KINASE_ST"/>
    <property type="match status" value="1"/>
</dbReference>
<dbReference type="EMBL" id="ML977318">
    <property type="protein sequence ID" value="KAF2118034.1"/>
    <property type="molecule type" value="Genomic_DNA"/>
</dbReference>
<evidence type="ECO:0000259" key="11">
    <source>
        <dbReference type="PROSITE" id="PS50011"/>
    </source>
</evidence>
<keyword evidence="1" id="KW-0808">Transferase</keyword>